<dbReference type="PROSITE" id="PS51718">
    <property type="entry name" value="G_DYNAMIN_2"/>
    <property type="match status" value="1"/>
</dbReference>
<comment type="caution">
    <text evidence="8">The sequence shown here is derived from an EMBL/GenBank/DDBJ whole genome shotgun (WGS) entry which is preliminary data.</text>
</comment>
<name>A0A5A9P933_9TELE</name>
<dbReference type="Gene3D" id="3.40.50.300">
    <property type="entry name" value="P-loop containing nucleotide triphosphate hydrolases"/>
    <property type="match status" value="1"/>
</dbReference>
<dbReference type="EMBL" id="SOYY01000007">
    <property type="protein sequence ID" value="KAA0718984.1"/>
    <property type="molecule type" value="Genomic_DNA"/>
</dbReference>
<dbReference type="GO" id="GO:0008053">
    <property type="term" value="P:mitochondrial fusion"/>
    <property type="evidence" value="ECO:0007669"/>
    <property type="project" value="TreeGrafter"/>
</dbReference>
<dbReference type="InterPro" id="IPR027094">
    <property type="entry name" value="Mitofusin_fam"/>
</dbReference>
<evidence type="ECO:0000313" key="8">
    <source>
        <dbReference type="EMBL" id="KAA0718984.1"/>
    </source>
</evidence>
<evidence type="ECO:0000256" key="3">
    <source>
        <dbReference type="ARBA" id="ARBA00022801"/>
    </source>
</evidence>
<keyword evidence="6" id="KW-0472">Membrane</keyword>
<dbReference type="Pfam" id="PF00350">
    <property type="entry name" value="Dynamin_N"/>
    <property type="match status" value="1"/>
</dbReference>
<evidence type="ECO:0000259" key="7">
    <source>
        <dbReference type="PROSITE" id="PS51718"/>
    </source>
</evidence>
<reference evidence="8 9" key="1">
    <citation type="journal article" date="2019" name="Mol. Ecol. Resour.">
        <title>Chromosome-level genome assembly of Triplophysa tibetana, a fish adapted to the harsh high-altitude environment of the Tibetan Plateau.</title>
        <authorList>
            <person name="Yang X."/>
            <person name="Liu H."/>
            <person name="Ma Z."/>
            <person name="Zou Y."/>
            <person name="Zou M."/>
            <person name="Mao Y."/>
            <person name="Li X."/>
            <person name="Wang H."/>
            <person name="Chen T."/>
            <person name="Wang W."/>
            <person name="Yang R."/>
        </authorList>
    </citation>
    <scope>NUCLEOTIDE SEQUENCE [LARGE SCALE GENOMIC DNA]</scope>
    <source>
        <strain evidence="8">TTIB1903HZAU</strain>
        <tissue evidence="8">Muscle</tissue>
    </source>
</reference>
<evidence type="ECO:0000256" key="1">
    <source>
        <dbReference type="ARBA" id="ARBA00004370"/>
    </source>
</evidence>
<protein>
    <submittedName>
        <fullName evidence="8">Mitofusin-2</fullName>
    </submittedName>
</protein>
<keyword evidence="3" id="KW-0378">Hydrolase</keyword>
<sequence length="98" mass="11021">MSSLCYSHAQCIETRRSEDLEHVVEEELCLQIQACSRKLSVIKDVLARRHMKVAFFGRTSNGKSTVINAMPRERVLPSGIGETTNCFLHVEGTDGPYH</sequence>
<dbReference type="PANTHER" id="PTHR10465:SF2">
    <property type="entry name" value="MITOFUSIN-1"/>
    <property type="match status" value="1"/>
</dbReference>
<keyword evidence="9" id="KW-1185">Reference proteome</keyword>
<proteinExistence type="predicted"/>
<evidence type="ECO:0000313" key="9">
    <source>
        <dbReference type="Proteomes" id="UP000324632"/>
    </source>
</evidence>
<comment type="subcellular location">
    <subcellularLocation>
        <location evidence="1">Membrane</location>
    </subcellularLocation>
</comment>
<dbReference type="PANTHER" id="PTHR10465">
    <property type="entry name" value="TRANSMEMBRANE GTPASE FZO1"/>
    <property type="match status" value="1"/>
</dbReference>
<accession>A0A5A9P933</accession>
<keyword evidence="2" id="KW-0547">Nucleotide-binding</keyword>
<dbReference type="GO" id="GO:0005741">
    <property type="term" value="C:mitochondrial outer membrane"/>
    <property type="evidence" value="ECO:0007669"/>
    <property type="project" value="TreeGrafter"/>
</dbReference>
<dbReference type="GO" id="GO:0005525">
    <property type="term" value="F:GTP binding"/>
    <property type="evidence" value="ECO:0007669"/>
    <property type="project" value="UniProtKB-KW"/>
</dbReference>
<evidence type="ECO:0000256" key="6">
    <source>
        <dbReference type="ARBA" id="ARBA00023136"/>
    </source>
</evidence>
<dbReference type="Proteomes" id="UP000324632">
    <property type="component" value="Chromosome 7"/>
</dbReference>
<dbReference type="AlphaFoldDB" id="A0A5A9P933"/>
<dbReference type="GO" id="GO:0051646">
    <property type="term" value="P:mitochondrion localization"/>
    <property type="evidence" value="ECO:0007669"/>
    <property type="project" value="TreeGrafter"/>
</dbReference>
<organism evidence="8 9">
    <name type="scientific">Triplophysa tibetana</name>
    <dbReference type="NCBI Taxonomy" id="1572043"/>
    <lineage>
        <taxon>Eukaryota</taxon>
        <taxon>Metazoa</taxon>
        <taxon>Chordata</taxon>
        <taxon>Craniata</taxon>
        <taxon>Vertebrata</taxon>
        <taxon>Euteleostomi</taxon>
        <taxon>Actinopterygii</taxon>
        <taxon>Neopterygii</taxon>
        <taxon>Teleostei</taxon>
        <taxon>Ostariophysi</taxon>
        <taxon>Cypriniformes</taxon>
        <taxon>Nemacheilidae</taxon>
        <taxon>Triplophysa</taxon>
    </lineage>
</organism>
<gene>
    <name evidence="8" type="ORF">E1301_Tti007698</name>
</gene>
<dbReference type="InterPro" id="IPR045063">
    <property type="entry name" value="Dynamin_N"/>
</dbReference>
<evidence type="ECO:0000256" key="2">
    <source>
        <dbReference type="ARBA" id="ARBA00022741"/>
    </source>
</evidence>
<dbReference type="InterPro" id="IPR027417">
    <property type="entry name" value="P-loop_NTPase"/>
</dbReference>
<keyword evidence="4" id="KW-0175">Coiled coil</keyword>
<evidence type="ECO:0000256" key="5">
    <source>
        <dbReference type="ARBA" id="ARBA00023134"/>
    </source>
</evidence>
<dbReference type="SUPFAM" id="SSF52540">
    <property type="entry name" value="P-loop containing nucleoside triphosphate hydrolases"/>
    <property type="match status" value="1"/>
</dbReference>
<dbReference type="GO" id="GO:0003924">
    <property type="term" value="F:GTPase activity"/>
    <property type="evidence" value="ECO:0007669"/>
    <property type="project" value="InterPro"/>
</dbReference>
<evidence type="ECO:0000256" key="4">
    <source>
        <dbReference type="ARBA" id="ARBA00023054"/>
    </source>
</evidence>
<dbReference type="InterPro" id="IPR030381">
    <property type="entry name" value="G_DYNAMIN_dom"/>
</dbReference>
<keyword evidence="5" id="KW-0342">GTP-binding</keyword>
<feature type="domain" description="Dynamin-type G" evidence="7">
    <location>
        <begin position="47"/>
        <end position="98"/>
    </location>
</feature>